<keyword evidence="5 12" id="KW-0808">Transferase</keyword>
<dbReference type="EC" id="2.7.8.33" evidence="12"/>
<dbReference type="GO" id="GO:0071555">
    <property type="term" value="P:cell wall organization"/>
    <property type="evidence" value="ECO:0007669"/>
    <property type="project" value="TreeGrafter"/>
</dbReference>
<feature type="transmembrane region" description="Helical" evidence="12">
    <location>
        <begin position="158"/>
        <end position="175"/>
    </location>
</feature>
<comment type="subcellular location">
    <subcellularLocation>
        <location evidence="12">Cell inner membrane</location>
        <topology evidence="12">Multi-pass membrane protein</topology>
    </subcellularLocation>
    <subcellularLocation>
        <location evidence="1">Cell membrane</location>
        <topology evidence="1">Multi-pass membrane protein</topology>
    </subcellularLocation>
</comment>
<evidence type="ECO:0000313" key="15">
    <source>
        <dbReference type="Proteomes" id="UP000256899"/>
    </source>
</evidence>
<keyword evidence="6 12" id="KW-0812">Transmembrane</keyword>
<comment type="cofactor">
    <cofactor evidence="12 13">
        <name>Mg(2+)</name>
        <dbReference type="ChEBI" id="CHEBI:18420"/>
    </cofactor>
</comment>
<evidence type="ECO:0000256" key="6">
    <source>
        <dbReference type="ARBA" id="ARBA00022692"/>
    </source>
</evidence>
<keyword evidence="3 12" id="KW-0997">Cell inner membrane</keyword>
<keyword evidence="2 12" id="KW-1003">Cell membrane</keyword>
<evidence type="ECO:0000313" key="14">
    <source>
        <dbReference type="EMBL" id="REL30236.1"/>
    </source>
</evidence>
<feature type="transmembrane region" description="Helical" evidence="12">
    <location>
        <begin position="98"/>
        <end position="116"/>
    </location>
</feature>
<dbReference type="GO" id="GO:0005886">
    <property type="term" value="C:plasma membrane"/>
    <property type="evidence" value="ECO:0007669"/>
    <property type="project" value="UniProtKB-SubCell"/>
</dbReference>
<dbReference type="InterPro" id="IPR000715">
    <property type="entry name" value="Glycosyl_transferase_4"/>
</dbReference>
<feature type="transmembrane region" description="Helical" evidence="12">
    <location>
        <begin position="211"/>
        <end position="229"/>
    </location>
</feature>
<dbReference type="GO" id="GO:0009276">
    <property type="term" value="C:Gram-negative-bacterium-type cell wall"/>
    <property type="evidence" value="ECO:0007669"/>
    <property type="project" value="InterPro"/>
</dbReference>
<feature type="transmembrane region" description="Helical" evidence="12">
    <location>
        <begin position="241"/>
        <end position="264"/>
    </location>
</feature>
<dbReference type="GO" id="GO:0030145">
    <property type="term" value="F:manganese ion binding"/>
    <property type="evidence" value="ECO:0007669"/>
    <property type="project" value="InterPro"/>
</dbReference>
<dbReference type="GO" id="GO:0016757">
    <property type="term" value="F:glycosyltransferase activity"/>
    <property type="evidence" value="ECO:0007669"/>
    <property type="project" value="UniProtKB-KW"/>
</dbReference>
<evidence type="ECO:0000256" key="12">
    <source>
        <dbReference type="HAMAP-Rule" id="MF_02030"/>
    </source>
</evidence>
<evidence type="ECO:0000256" key="3">
    <source>
        <dbReference type="ARBA" id="ARBA00022519"/>
    </source>
</evidence>
<feature type="transmembrane region" description="Helical" evidence="12">
    <location>
        <begin position="122"/>
        <end position="146"/>
    </location>
</feature>
<dbReference type="CDD" id="cd06853">
    <property type="entry name" value="GT_WecA_like"/>
    <property type="match status" value="1"/>
</dbReference>
<organism evidence="14 15">
    <name type="scientific">Thalassotalea euphylliae</name>
    <dbReference type="NCBI Taxonomy" id="1655234"/>
    <lineage>
        <taxon>Bacteria</taxon>
        <taxon>Pseudomonadati</taxon>
        <taxon>Pseudomonadota</taxon>
        <taxon>Gammaproteobacteria</taxon>
        <taxon>Alteromonadales</taxon>
        <taxon>Colwelliaceae</taxon>
        <taxon>Thalassotalea</taxon>
    </lineage>
</organism>
<dbReference type="PANTHER" id="PTHR22926:SF3">
    <property type="entry name" value="UNDECAPRENYL-PHOSPHATE ALPHA-N-ACETYLGLUCOSAMINYL 1-PHOSPHATE TRANSFERASE"/>
    <property type="match status" value="1"/>
</dbReference>
<gene>
    <name evidence="12 14" type="primary">wecA</name>
    <name evidence="14" type="ORF">DXX94_05680</name>
</gene>
<dbReference type="Pfam" id="PF00953">
    <property type="entry name" value="Glycos_transf_4"/>
    <property type="match status" value="1"/>
</dbReference>
<dbReference type="GO" id="GO:0009243">
    <property type="term" value="P:O antigen biosynthetic process"/>
    <property type="evidence" value="ECO:0007669"/>
    <property type="project" value="UniProtKB-UniRule"/>
</dbReference>
<feature type="transmembrane region" description="Helical" evidence="12">
    <location>
        <begin position="295"/>
        <end position="312"/>
    </location>
</feature>
<evidence type="ECO:0000256" key="10">
    <source>
        <dbReference type="ARBA" id="ARBA00023136"/>
    </source>
</evidence>
<evidence type="ECO:0000256" key="2">
    <source>
        <dbReference type="ARBA" id="ARBA00022475"/>
    </source>
</evidence>
<comment type="catalytic activity">
    <reaction evidence="12">
        <text>di-trans,octa-cis-undecaprenyl phosphate + UDP-N-acetyl-alpha-D-glucosamine = N-acetyl-alpha-D-glucosaminyl-di-trans,octa-cis-undecaprenyl diphosphate + UMP</text>
        <dbReference type="Rhea" id="RHEA:28090"/>
        <dbReference type="ChEBI" id="CHEBI:57705"/>
        <dbReference type="ChEBI" id="CHEBI:57865"/>
        <dbReference type="ChEBI" id="CHEBI:60392"/>
        <dbReference type="ChEBI" id="CHEBI:62959"/>
        <dbReference type="EC" id="2.7.8.33"/>
    </reaction>
</comment>
<evidence type="ECO:0000256" key="9">
    <source>
        <dbReference type="ARBA" id="ARBA00022989"/>
    </source>
</evidence>
<dbReference type="AlphaFoldDB" id="A0A3E0TZZ0"/>
<sequence length="349" mass="37985">MFDIFALVVAFCCSILTIKVLLPLAPHIGLIDLPNERKKHDGAIPLIGGISIFTGVLIASSMFIENSNIINLYLISSALIVFIGTLDDIYELSVGSRIVFQGIVACILVFGAGLYIEDFGALFGSVNITIGSYGMLFTILAVIAAINAFNMVDGIDGLAGSMSIITIASIALLMALNGAEFSILLPMLIVVSTIPYLFYNVSTRNPRGKKIFMGDAGSMYMGLTVIWLLTLCSQSGLEDEITFRPVTALWLIAVPLMDMLAIMYRRMRKGESPFKADNGHIHHVFIANGYSKRQALGIISTISIIFAATGILSEYFVVSEAMMLLAFICCFILYINIMSKYCNISKKSD</sequence>
<feature type="transmembrane region" description="Helical" evidence="12">
    <location>
        <begin position="70"/>
        <end position="86"/>
    </location>
</feature>
<protein>
    <recommendedName>
        <fullName evidence="12">Undecaprenyl-phosphate alpha-N-acetylglucosaminyl 1-phosphate transferase</fullName>
        <ecNumber evidence="12">2.7.8.33</ecNumber>
    </recommendedName>
    <alternativeName>
        <fullName evidence="12">UDP-GlcNAc:undecaprenyl-phosphate GlcNAc-1-phosphate transferase</fullName>
    </alternativeName>
    <alternativeName>
        <fullName evidence="12">Undecaprenyl-phosphate GlcNAc-1-phosphate transferase</fullName>
    </alternativeName>
</protein>
<feature type="transmembrane region" description="Helical" evidence="12">
    <location>
        <begin position="318"/>
        <end position="337"/>
    </location>
</feature>
<dbReference type="EMBL" id="QUOT01000001">
    <property type="protein sequence ID" value="REL30236.1"/>
    <property type="molecule type" value="Genomic_DNA"/>
</dbReference>
<keyword evidence="4 12" id="KW-0328">Glycosyltransferase</keyword>
<dbReference type="GO" id="GO:0000287">
    <property type="term" value="F:magnesium ion binding"/>
    <property type="evidence" value="ECO:0007669"/>
    <property type="project" value="InterPro"/>
</dbReference>
<dbReference type="RefSeq" id="WP_116014449.1">
    <property type="nucleotide sequence ID" value="NZ_QUOT01000001.1"/>
</dbReference>
<comment type="function">
    <text evidence="12">Catalyzes the transfer of the GlcNAc-1-phosphate moiety from UDP-GlcNAc onto the carrier lipid undecaprenyl phosphate (C55-P), yielding GlcNAc-pyrophosphoryl-undecaprenyl (GlcNAc-PP-C55).</text>
</comment>
<name>A0A3E0TZZ0_9GAMM</name>
<accession>A0A3E0TZZ0</accession>
<dbReference type="GO" id="GO:0044038">
    <property type="term" value="P:cell wall macromolecule biosynthetic process"/>
    <property type="evidence" value="ECO:0007669"/>
    <property type="project" value="TreeGrafter"/>
</dbReference>
<keyword evidence="10 12" id="KW-0472">Membrane</keyword>
<comment type="caution">
    <text evidence="14">The sequence shown here is derived from an EMBL/GenBank/DDBJ whole genome shotgun (WGS) entry which is preliminary data.</text>
</comment>
<reference evidence="15" key="1">
    <citation type="submission" date="2018-08" db="EMBL/GenBank/DDBJ databases">
        <title>Thalassotalea euphylliae genome.</title>
        <authorList>
            <person name="Summers S."/>
            <person name="Rice S.A."/>
            <person name="Freckelton M.L."/>
            <person name="Nedved B.T."/>
            <person name="Hadfield M.G."/>
        </authorList>
    </citation>
    <scope>NUCLEOTIDE SEQUENCE [LARGE SCALE GENOMIC DNA]</scope>
    <source>
        <strain evidence="15">H3</strain>
    </source>
</reference>
<dbReference type="Proteomes" id="UP000256899">
    <property type="component" value="Unassembled WGS sequence"/>
</dbReference>
<dbReference type="PANTHER" id="PTHR22926">
    <property type="entry name" value="PHOSPHO-N-ACETYLMURAMOYL-PENTAPEPTIDE-TRANSFERASE"/>
    <property type="match status" value="1"/>
</dbReference>
<dbReference type="HAMAP" id="MF_02030">
    <property type="entry name" value="WecA_Gammaproteo"/>
    <property type="match status" value="1"/>
</dbReference>
<dbReference type="UniPathway" id="UPA00281"/>
<dbReference type="NCBIfam" id="TIGR02380">
    <property type="entry name" value="ECA_wecA"/>
    <property type="match status" value="1"/>
</dbReference>
<keyword evidence="15" id="KW-1185">Reference proteome</keyword>
<feature type="transmembrane region" description="Helical" evidence="12">
    <location>
        <begin position="43"/>
        <end position="64"/>
    </location>
</feature>
<evidence type="ECO:0000256" key="1">
    <source>
        <dbReference type="ARBA" id="ARBA00004651"/>
    </source>
</evidence>
<keyword evidence="7 12" id="KW-0460">Magnesium</keyword>
<evidence type="ECO:0000256" key="5">
    <source>
        <dbReference type="ARBA" id="ARBA00022679"/>
    </source>
</evidence>
<feature type="binding site" evidence="13">
    <location>
        <position position="215"/>
    </location>
    <ligand>
        <name>Mg(2+)</name>
        <dbReference type="ChEBI" id="CHEBI:18420"/>
    </ligand>
</feature>
<dbReference type="GO" id="GO:0036380">
    <property type="term" value="F:UDP-N-acetylglucosamine-undecaprenyl-phosphate N-acetylglucosaminephosphotransferase activity"/>
    <property type="evidence" value="ECO:0007669"/>
    <property type="project" value="UniProtKB-UniRule"/>
</dbReference>
<comment type="cofactor">
    <cofactor evidence="12">
        <name>Mn(2+)</name>
        <dbReference type="ChEBI" id="CHEBI:29035"/>
    </cofactor>
</comment>
<comment type="pathway">
    <text evidence="12">Bacterial outer membrane biogenesis; LPS O-antigen biosynthesis.</text>
</comment>
<dbReference type="InterPro" id="IPR012750">
    <property type="entry name" value="ECA_WecA-rel"/>
</dbReference>
<comment type="similarity">
    <text evidence="12">Belongs to the glycosyltransferase 4 family. WecA subfamily.</text>
</comment>
<evidence type="ECO:0000256" key="13">
    <source>
        <dbReference type="PIRSR" id="PIRSR600715-1"/>
    </source>
</evidence>
<feature type="binding site" evidence="13">
    <location>
        <position position="150"/>
    </location>
    <ligand>
        <name>Mg(2+)</name>
        <dbReference type="ChEBI" id="CHEBI:18420"/>
    </ligand>
</feature>
<proteinExistence type="inferred from homology"/>
<keyword evidence="11 12" id="KW-0464">Manganese</keyword>
<keyword evidence="9 12" id="KW-1133">Transmembrane helix</keyword>
<evidence type="ECO:0000256" key="4">
    <source>
        <dbReference type="ARBA" id="ARBA00022676"/>
    </source>
</evidence>
<evidence type="ECO:0000256" key="8">
    <source>
        <dbReference type="ARBA" id="ARBA00022985"/>
    </source>
</evidence>
<evidence type="ECO:0000256" key="11">
    <source>
        <dbReference type="ARBA" id="ARBA00023211"/>
    </source>
</evidence>
<keyword evidence="13" id="KW-0479">Metal-binding</keyword>
<evidence type="ECO:0000256" key="7">
    <source>
        <dbReference type="ARBA" id="ARBA00022842"/>
    </source>
</evidence>
<feature type="transmembrane region" description="Helical" evidence="12">
    <location>
        <begin position="6"/>
        <end position="31"/>
    </location>
</feature>
<keyword evidence="8 12" id="KW-0448">Lipopolysaccharide biosynthesis</keyword>